<keyword evidence="3" id="KW-0328">Glycosyltransferase</keyword>
<gene>
    <name evidence="10" type="ORF">ACJIZ3_001726</name>
</gene>
<evidence type="ECO:0000259" key="9">
    <source>
        <dbReference type="Pfam" id="PF26168"/>
    </source>
</evidence>
<evidence type="ECO:0000256" key="7">
    <source>
        <dbReference type="ARBA" id="ARBA00056922"/>
    </source>
</evidence>
<keyword evidence="4" id="KW-0808">Transferase</keyword>
<evidence type="ECO:0000256" key="1">
    <source>
        <dbReference type="ARBA" id="ARBA00004935"/>
    </source>
</evidence>
<sequence>MEMETQKPHCLILPFPIQGHINPMLQFSKRLAQKGIKITLAATKHIFKTTQHFPSSISVETISDGFDEGKGSTSTDAYVAEFQRVGSRDLTELLTKLRSSGRVVDCIIYDPFLPWGLGVAKEFGIIGAAFFTQSCAVNIIYYHVYKGKLKMPLLEKEYLFPGLPVLEPWEFPSFIYDPQQHPGTFQLVLNQIKDVEEADFVFVNSIYELEKEVIDWMSKFWQVKTIGPTIPSMYLDKKLQDDKDYGLSIFKPVDACINWLDKKPPRSVIYVSFGSMAMHQIEQMEELSQALKSTNNYFIWIVRSSEQSKLSNNFVKENSEKGLIVTWCSQLEVLAHDSIGCFVTHCGWNSTLEALSLGVPMVAMPWWSDQSVNAKFVMNVWKMGIRARPDVNNVVRKEEIVRCVKDVMEGEGGEEIRKNTRKWRDLTREAVENGGSHINPMLQFSKRLQQKGVKITLAVTKHLSKTTEFKSETISLETFSDGFDDGVPPGYDVETYLNTFREVGTRTLKETLQVMSDSGRPVDCIIYDPFLPWGLDVAKELGLFGAAFFTQSCAVDHIYHQVFTGELKVPLPDPESEILIPGLPPLKIEDMPSFISVYGSYPPIFEIVVDQFRGMEKADWIFFNTFYMLEEEVIEYMAKSSPVKTIGPTIPSMYLDKRLPDDKEYGLSVYKPNTAACMDWLNERQPDSVLYVSFGSLAQLGSEQMEELAWGLKLSNKHFLWVVRSSEESKMPSDFLQETSDKGLIVSWCPQLDVLAHEAVGCFITHCGWNSTLEALSMGVRMVAMPQWTDQNTNSKFVMDVWKMGIKAQKDEKGIVRRETIDRCIREVMEGEKGEEIKKNALKWKDLARESMCEGGSSDKNIEEFVASLESNSLPNSSN</sequence>
<evidence type="ECO:0000313" key="10">
    <source>
        <dbReference type="EMBL" id="KAL3844323.1"/>
    </source>
</evidence>
<dbReference type="GO" id="GO:0102816">
    <property type="term" value="F:UDP-D-glucose:delphinidin 3-O-glucosyl-5-O-caffeoylglucoside -O-beta-D-glucosyltransferase activity"/>
    <property type="evidence" value="ECO:0007669"/>
    <property type="project" value="UniProtKB-EC"/>
</dbReference>
<evidence type="ECO:0000256" key="5">
    <source>
        <dbReference type="ARBA" id="ARBA00022729"/>
    </source>
</evidence>
<evidence type="ECO:0000313" key="11">
    <source>
        <dbReference type="Proteomes" id="UP001634393"/>
    </source>
</evidence>
<evidence type="ECO:0000256" key="4">
    <source>
        <dbReference type="ARBA" id="ARBA00022679"/>
    </source>
</evidence>
<dbReference type="AlphaFoldDB" id="A0ABD3U812"/>
<dbReference type="SUPFAM" id="SSF53756">
    <property type="entry name" value="UDP-Glycosyltransferase/glycogen phosphorylase"/>
    <property type="match status" value="2"/>
</dbReference>
<proteinExistence type="inferred from homology"/>
<dbReference type="InterPro" id="IPR035595">
    <property type="entry name" value="UDP_glycos_trans_CS"/>
</dbReference>
<comment type="pathway">
    <text evidence="1">Pigment biosynthesis; anthocyanin biosynthesis.</text>
</comment>
<dbReference type="FunFam" id="3.40.50.2000:FF:000019">
    <property type="entry name" value="Glycosyltransferase"/>
    <property type="match status" value="2"/>
</dbReference>
<dbReference type="InterPro" id="IPR002213">
    <property type="entry name" value="UDP_glucos_trans"/>
</dbReference>
<evidence type="ECO:0000256" key="8">
    <source>
        <dbReference type="ARBA" id="ARBA00066781"/>
    </source>
</evidence>
<dbReference type="EMBL" id="JBJXBP010000002">
    <property type="protein sequence ID" value="KAL3844323.1"/>
    <property type="molecule type" value="Genomic_DNA"/>
</dbReference>
<comment type="catalytic activity">
    <reaction evidence="6">
        <text>an anthocyanidin 3-O-beta-D-glucoside + UDP-alpha-D-glucose = an anthocyanidin 3,5-di-O-beta-D-glucoside + UDP + 2 H(+)</text>
        <dbReference type="Rhea" id="RHEA:35423"/>
        <dbReference type="ChEBI" id="CHEBI:15378"/>
        <dbReference type="ChEBI" id="CHEBI:16307"/>
        <dbReference type="ChEBI" id="CHEBI:57503"/>
        <dbReference type="ChEBI" id="CHEBI:58223"/>
        <dbReference type="ChEBI" id="CHEBI:58885"/>
        <dbReference type="EC" id="2.4.1.298"/>
    </reaction>
</comment>
<organism evidence="10 11">
    <name type="scientific">Penstemon smallii</name>
    <dbReference type="NCBI Taxonomy" id="265156"/>
    <lineage>
        <taxon>Eukaryota</taxon>
        <taxon>Viridiplantae</taxon>
        <taxon>Streptophyta</taxon>
        <taxon>Embryophyta</taxon>
        <taxon>Tracheophyta</taxon>
        <taxon>Spermatophyta</taxon>
        <taxon>Magnoliopsida</taxon>
        <taxon>eudicotyledons</taxon>
        <taxon>Gunneridae</taxon>
        <taxon>Pentapetalae</taxon>
        <taxon>asterids</taxon>
        <taxon>lamiids</taxon>
        <taxon>Lamiales</taxon>
        <taxon>Plantaginaceae</taxon>
        <taxon>Cheloneae</taxon>
        <taxon>Penstemon</taxon>
    </lineage>
</organism>
<comment type="caution">
    <text evidence="10">The sequence shown here is derived from an EMBL/GenBank/DDBJ whole genome shotgun (WGS) entry which is preliminary data.</text>
</comment>
<comment type="function">
    <text evidence="7">Catalyzes the glucosylation at the O-5 position of anthocyanidin 3-glucosides to form anthocyanidin 3,5-di-O-glucosides using UDP-glucose as sugar donor. Anthocyanidin 3,5-di-O-glucosides are molecules that are responsible for pigmentation. Also acts on anthocyanidin 3-O-(6-O-malonylglucoside). Much less active with hydroxycinnamoylglucose derivatives. No activity in the absence of the 3-O-glucoside group.</text>
</comment>
<name>A0ABD3U812_9LAMI</name>
<dbReference type="Pfam" id="PF26168">
    <property type="entry name" value="Glyco_transf_N"/>
    <property type="match status" value="1"/>
</dbReference>
<accession>A0ABD3U812</accession>
<keyword evidence="5" id="KW-0732">Signal</keyword>
<dbReference type="EC" id="2.4.1.298" evidence="8"/>
<dbReference type="CDD" id="cd03784">
    <property type="entry name" value="GT1_Gtf-like"/>
    <property type="match status" value="2"/>
</dbReference>
<reference evidence="10 11" key="1">
    <citation type="submission" date="2024-12" db="EMBL/GenBank/DDBJ databases">
        <title>The unique morphological basis and parallel evolutionary history of personate flowers in Penstemon.</title>
        <authorList>
            <person name="Depatie T.H."/>
            <person name="Wessinger C.A."/>
        </authorList>
    </citation>
    <scope>NUCLEOTIDE SEQUENCE [LARGE SCALE GENOMIC DNA]</scope>
    <source>
        <strain evidence="10">WTNN_2</strain>
        <tissue evidence="10">Leaf</tissue>
    </source>
</reference>
<dbReference type="InterPro" id="IPR058980">
    <property type="entry name" value="Glyco_transf_N"/>
</dbReference>
<dbReference type="Gene3D" id="3.40.50.2000">
    <property type="entry name" value="Glycogen Phosphorylase B"/>
    <property type="match status" value="4"/>
</dbReference>
<dbReference type="PANTHER" id="PTHR11926:SF1553">
    <property type="entry name" value="GLYCOSYLTRANSFERASE"/>
    <property type="match status" value="1"/>
</dbReference>
<protein>
    <recommendedName>
        <fullName evidence="8">anthocyanidin 3-O-glucoside 5-O-glucosyltransferase</fullName>
        <ecNumber evidence="8">2.4.1.298</ecNumber>
    </recommendedName>
</protein>
<dbReference type="Pfam" id="PF00201">
    <property type="entry name" value="UDPGT"/>
    <property type="match status" value="2"/>
</dbReference>
<dbReference type="GO" id="GO:0008194">
    <property type="term" value="F:UDP-glycosyltransferase activity"/>
    <property type="evidence" value="ECO:0007669"/>
    <property type="project" value="UniProtKB-ARBA"/>
</dbReference>
<dbReference type="PANTHER" id="PTHR11926">
    <property type="entry name" value="GLUCOSYL/GLUCURONOSYL TRANSFERASES"/>
    <property type="match status" value="1"/>
</dbReference>
<dbReference type="Proteomes" id="UP001634393">
    <property type="component" value="Unassembled WGS sequence"/>
</dbReference>
<dbReference type="PROSITE" id="PS00375">
    <property type="entry name" value="UDPGT"/>
    <property type="match status" value="2"/>
</dbReference>
<feature type="domain" description="Glycosyltransferase N-terminal" evidence="9">
    <location>
        <begin position="12"/>
        <end position="46"/>
    </location>
</feature>
<evidence type="ECO:0000256" key="6">
    <source>
        <dbReference type="ARBA" id="ARBA00050360"/>
    </source>
</evidence>
<dbReference type="FunFam" id="3.40.50.2000:FF:000057">
    <property type="entry name" value="Glycosyltransferase"/>
    <property type="match status" value="2"/>
</dbReference>
<comment type="similarity">
    <text evidence="2">Belongs to the UDP-glycosyltransferase family.</text>
</comment>
<evidence type="ECO:0000256" key="3">
    <source>
        <dbReference type="ARBA" id="ARBA00022676"/>
    </source>
</evidence>
<evidence type="ECO:0000256" key="2">
    <source>
        <dbReference type="ARBA" id="ARBA00009995"/>
    </source>
</evidence>
<keyword evidence="11" id="KW-1185">Reference proteome</keyword>